<dbReference type="Gene3D" id="3.30.160.250">
    <property type="match status" value="1"/>
</dbReference>
<dbReference type="InterPro" id="IPR031807">
    <property type="entry name" value="HicB-like"/>
</dbReference>
<dbReference type="SUPFAM" id="SSF143100">
    <property type="entry name" value="TTHA1013/TTHA0281-like"/>
    <property type="match status" value="1"/>
</dbReference>
<feature type="domain" description="HicB-like antitoxin of toxin-antitoxin system" evidence="1">
    <location>
        <begin position="11"/>
        <end position="62"/>
    </location>
</feature>
<comment type="caution">
    <text evidence="2">The sequence shown here is derived from an EMBL/GenBank/DDBJ whole genome shotgun (WGS) entry which is preliminary data.</text>
</comment>
<reference evidence="2 3" key="1">
    <citation type="journal article" date="2018" name="Aquat. Microb. Ecol.">
        <title>Gammaproteobacterial methanotrophs dominate.</title>
        <authorList>
            <person name="Rissanen A.J."/>
            <person name="Saarenheimo J."/>
            <person name="Tiirola M."/>
            <person name="Peura S."/>
            <person name="Aalto S.L."/>
            <person name="Karvinen A."/>
            <person name="Nykanen H."/>
        </authorList>
    </citation>
    <scope>NUCLEOTIDE SEQUENCE [LARGE SCALE GENOMIC DNA]</scope>
    <source>
        <strain evidence="2">AMbin10</strain>
    </source>
</reference>
<protein>
    <submittedName>
        <fullName evidence="2">Type II toxin-antitoxin system HicB family antitoxin</fullName>
    </submittedName>
</protein>
<evidence type="ECO:0000313" key="2">
    <source>
        <dbReference type="EMBL" id="PZN78074.1"/>
    </source>
</evidence>
<dbReference type="Proteomes" id="UP000249396">
    <property type="component" value="Unassembled WGS sequence"/>
</dbReference>
<evidence type="ECO:0000313" key="3">
    <source>
        <dbReference type="Proteomes" id="UP000249396"/>
    </source>
</evidence>
<dbReference type="Pfam" id="PF15919">
    <property type="entry name" value="HicB_lk_antitox"/>
    <property type="match status" value="1"/>
</dbReference>
<dbReference type="EMBL" id="QJPH01000325">
    <property type="protein sequence ID" value="PZN78074.1"/>
    <property type="molecule type" value="Genomic_DNA"/>
</dbReference>
<sequence>MQPYLIETFWSEEDQAYLCLAPDLPGCSAAGNTPLDAIREMQDAMSSWLQACSNMGRELPMPLAKPHKAA</sequence>
<accession>A0A2W4SZK8</accession>
<proteinExistence type="predicted"/>
<gene>
    <name evidence="2" type="ORF">DM484_13670</name>
</gene>
<name>A0A2W4SZK8_9GAMM</name>
<evidence type="ECO:0000259" key="1">
    <source>
        <dbReference type="Pfam" id="PF15919"/>
    </source>
</evidence>
<dbReference type="InterPro" id="IPR035069">
    <property type="entry name" value="TTHA1013/TTHA0281-like"/>
</dbReference>
<organism evidence="2 3">
    <name type="scientific">Candidatus Methylumidiphilus alinenensis</name>
    <dbReference type="NCBI Taxonomy" id="2202197"/>
    <lineage>
        <taxon>Bacteria</taxon>
        <taxon>Pseudomonadati</taxon>
        <taxon>Pseudomonadota</taxon>
        <taxon>Gammaproteobacteria</taxon>
        <taxon>Methylococcales</taxon>
        <taxon>Candidatus Methylumidiphilus</taxon>
    </lineage>
</organism>
<dbReference type="AlphaFoldDB" id="A0A2W4SZK8"/>